<dbReference type="Proteomes" id="UP000664940">
    <property type="component" value="Unassembled WGS sequence"/>
</dbReference>
<organism evidence="1 2">
    <name type="scientific">Phyllostomus discolor</name>
    <name type="common">pale spear-nosed bat</name>
    <dbReference type="NCBI Taxonomy" id="89673"/>
    <lineage>
        <taxon>Eukaryota</taxon>
        <taxon>Metazoa</taxon>
        <taxon>Chordata</taxon>
        <taxon>Craniata</taxon>
        <taxon>Vertebrata</taxon>
        <taxon>Euteleostomi</taxon>
        <taxon>Mammalia</taxon>
        <taxon>Eutheria</taxon>
        <taxon>Laurasiatheria</taxon>
        <taxon>Chiroptera</taxon>
        <taxon>Yangochiroptera</taxon>
        <taxon>Phyllostomidae</taxon>
        <taxon>Phyllostominae</taxon>
        <taxon>Phyllostomus</taxon>
    </lineage>
</organism>
<name>A0A834E539_9CHIR</name>
<accession>A0A834E539</accession>
<proteinExistence type="predicted"/>
<evidence type="ECO:0000313" key="1">
    <source>
        <dbReference type="EMBL" id="KAF6104104.1"/>
    </source>
</evidence>
<reference evidence="1 2" key="1">
    <citation type="journal article" date="2020" name="Nature">
        <title>Six reference-quality genomes reveal evolution of bat adaptations.</title>
        <authorList>
            <person name="Jebb D."/>
            <person name="Huang Z."/>
            <person name="Pippel M."/>
            <person name="Hughes G.M."/>
            <person name="Lavrichenko K."/>
            <person name="Devanna P."/>
            <person name="Winkler S."/>
            <person name="Jermiin L.S."/>
            <person name="Skirmuntt E.C."/>
            <person name="Katzourakis A."/>
            <person name="Burkitt-Gray L."/>
            <person name="Ray D.A."/>
            <person name="Sullivan K.A.M."/>
            <person name="Roscito J.G."/>
            <person name="Kirilenko B.M."/>
            <person name="Davalos L.M."/>
            <person name="Corthals A.P."/>
            <person name="Power M.L."/>
            <person name="Jones G."/>
            <person name="Ransome R.D."/>
            <person name="Dechmann D.K.N."/>
            <person name="Locatelli A.G."/>
            <person name="Puechmaille S.J."/>
            <person name="Fedrigo O."/>
            <person name="Jarvis E.D."/>
            <person name="Hiller M."/>
            <person name="Vernes S.C."/>
            <person name="Myers E.W."/>
            <person name="Teeling E.C."/>
        </authorList>
    </citation>
    <scope>NUCLEOTIDE SEQUENCE [LARGE SCALE GENOMIC DNA]</scope>
    <source>
        <strain evidence="1">Bat1K_MPI-CBG_1</strain>
    </source>
</reference>
<dbReference type="AlphaFoldDB" id="A0A834E539"/>
<protein>
    <submittedName>
        <fullName evidence="1">Uncharacterized protein</fullName>
    </submittedName>
</protein>
<sequence>MINFFAFHARANQKEGFHDLDLYKDYHHSRTCKLLHLYYCKSTNCSTHANRSHVLCVHHTAEAVDKCLESEQRMLHKGMATRVGLLKQFLRGAADTQLWLSGFKASGFAREARSFGCLLDSVSEFNCQQLIF</sequence>
<gene>
    <name evidence="1" type="ORF">HJG60_011151</name>
</gene>
<evidence type="ECO:0000313" key="2">
    <source>
        <dbReference type="Proteomes" id="UP000664940"/>
    </source>
</evidence>
<dbReference type="EMBL" id="JABVXQ010000006">
    <property type="protein sequence ID" value="KAF6104104.1"/>
    <property type="molecule type" value="Genomic_DNA"/>
</dbReference>
<comment type="caution">
    <text evidence="1">The sequence shown here is derived from an EMBL/GenBank/DDBJ whole genome shotgun (WGS) entry which is preliminary data.</text>
</comment>